<keyword evidence="6" id="KW-0255">Endonuclease</keyword>
<dbReference type="InterPro" id="IPR002156">
    <property type="entry name" value="RNaseH_domain"/>
</dbReference>
<dbReference type="PROSITE" id="PS50879">
    <property type="entry name" value="RNASE_H_1"/>
    <property type="match status" value="1"/>
</dbReference>
<evidence type="ECO:0000256" key="5">
    <source>
        <dbReference type="ARBA" id="ARBA00022723"/>
    </source>
</evidence>
<dbReference type="RefSeq" id="XP_046004792.1">
    <property type="nucleotide sequence ID" value="XM_046160657.1"/>
</dbReference>
<evidence type="ECO:0000313" key="10">
    <source>
        <dbReference type="Proteomes" id="UP000756346"/>
    </source>
</evidence>
<evidence type="ECO:0000256" key="7">
    <source>
        <dbReference type="ARBA" id="ARBA00022801"/>
    </source>
</evidence>
<keyword evidence="4" id="KW-0540">Nuclease</keyword>
<evidence type="ECO:0000313" key="9">
    <source>
        <dbReference type="EMBL" id="KAH7012527.1"/>
    </source>
</evidence>
<dbReference type="EMBL" id="JAGTJQ010000014">
    <property type="protein sequence ID" value="KAH7012527.1"/>
    <property type="molecule type" value="Genomic_DNA"/>
</dbReference>
<gene>
    <name evidence="9" type="ORF">B0I36DRAFT_378301</name>
</gene>
<dbReference type="CDD" id="cd13934">
    <property type="entry name" value="RNase_H_Dikarya_like"/>
    <property type="match status" value="1"/>
</dbReference>
<dbReference type="PANTHER" id="PTHR10642">
    <property type="entry name" value="RIBONUCLEASE H1"/>
    <property type="match status" value="1"/>
</dbReference>
<name>A0A9P8XRD9_9PEZI</name>
<evidence type="ECO:0000256" key="1">
    <source>
        <dbReference type="ARBA" id="ARBA00000077"/>
    </source>
</evidence>
<dbReference type="GO" id="GO:0046872">
    <property type="term" value="F:metal ion binding"/>
    <property type="evidence" value="ECO:0007669"/>
    <property type="project" value="UniProtKB-KW"/>
</dbReference>
<dbReference type="AlphaFoldDB" id="A0A9P8XRD9"/>
<proteinExistence type="inferred from homology"/>
<protein>
    <recommendedName>
        <fullName evidence="3">ribonuclease H</fullName>
        <ecNumber evidence="3">3.1.26.4</ecNumber>
    </recommendedName>
</protein>
<dbReference type="Gene3D" id="3.30.420.10">
    <property type="entry name" value="Ribonuclease H-like superfamily/Ribonuclease H"/>
    <property type="match status" value="1"/>
</dbReference>
<organism evidence="9 10">
    <name type="scientific">Microdochium trichocladiopsis</name>
    <dbReference type="NCBI Taxonomy" id="1682393"/>
    <lineage>
        <taxon>Eukaryota</taxon>
        <taxon>Fungi</taxon>
        <taxon>Dikarya</taxon>
        <taxon>Ascomycota</taxon>
        <taxon>Pezizomycotina</taxon>
        <taxon>Sordariomycetes</taxon>
        <taxon>Xylariomycetidae</taxon>
        <taxon>Xylariales</taxon>
        <taxon>Microdochiaceae</taxon>
        <taxon>Microdochium</taxon>
    </lineage>
</organism>
<dbReference type="InterPro" id="IPR050092">
    <property type="entry name" value="RNase_H"/>
</dbReference>
<dbReference type="Pfam" id="PF00075">
    <property type="entry name" value="RNase_H"/>
    <property type="match status" value="1"/>
</dbReference>
<comment type="caution">
    <text evidence="9">The sequence shown here is derived from an EMBL/GenBank/DDBJ whole genome shotgun (WGS) entry which is preliminary data.</text>
</comment>
<keyword evidence="10" id="KW-1185">Reference proteome</keyword>
<reference evidence="9" key="1">
    <citation type="journal article" date="2021" name="Nat. Commun.">
        <title>Genetic determinants of endophytism in the Arabidopsis root mycobiome.</title>
        <authorList>
            <person name="Mesny F."/>
            <person name="Miyauchi S."/>
            <person name="Thiergart T."/>
            <person name="Pickel B."/>
            <person name="Atanasova L."/>
            <person name="Karlsson M."/>
            <person name="Huettel B."/>
            <person name="Barry K.W."/>
            <person name="Haridas S."/>
            <person name="Chen C."/>
            <person name="Bauer D."/>
            <person name="Andreopoulos W."/>
            <person name="Pangilinan J."/>
            <person name="LaButti K."/>
            <person name="Riley R."/>
            <person name="Lipzen A."/>
            <person name="Clum A."/>
            <person name="Drula E."/>
            <person name="Henrissat B."/>
            <person name="Kohler A."/>
            <person name="Grigoriev I.V."/>
            <person name="Martin F.M."/>
            <person name="Hacquard S."/>
        </authorList>
    </citation>
    <scope>NUCLEOTIDE SEQUENCE</scope>
    <source>
        <strain evidence="9">MPI-CAGE-CH-0230</strain>
    </source>
</reference>
<comment type="similarity">
    <text evidence="2">Belongs to the RNase H family.</text>
</comment>
<comment type="catalytic activity">
    <reaction evidence="1">
        <text>Endonucleolytic cleavage to 5'-phosphomonoester.</text>
        <dbReference type="EC" id="3.1.26.4"/>
    </reaction>
</comment>
<dbReference type="GO" id="GO:0004523">
    <property type="term" value="F:RNA-DNA hybrid ribonuclease activity"/>
    <property type="evidence" value="ECO:0007669"/>
    <property type="project" value="UniProtKB-EC"/>
</dbReference>
<dbReference type="GO" id="GO:0003676">
    <property type="term" value="F:nucleic acid binding"/>
    <property type="evidence" value="ECO:0007669"/>
    <property type="project" value="InterPro"/>
</dbReference>
<evidence type="ECO:0000256" key="6">
    <source>
        <dbReference type="ARBA" id="ARBA00022759"/>
    </source>
</evidence>
<dbReference type="InterPro" id="IPR036397">
    <property type="entry name" value="RNaseH_sf"/>
</dbReference>
<dbReference type="SUPFAM" id="SSF53098">
    <property type="entry name" value="Ribonuclease H-like"/>
    <property type="match status" value="1"/>
</dbReference>
<evidence type="ECO:0000256" key="2">
    <source>
        <dbReference type="ARBA" id="ARBA00005300"/>
    </source>
</evidence>
<dbReference type="Proteomes" id="UP000756346">
    <property type="component" value="Unassembled WGS sequence"/>
</dbReference>
<feature type="domain" description="RNase H type-1" evidence="8">
    <location>
        <begin position="64"/>
        <end position="206"/>
    </location>
</feature>
<sequence length="206" mass="22655">MGITTHSSNEHERSWASNRKFEPELRYSEDCLDLIEVRRTDDPWTFVACDNADPCESCGSLGTHIDCVIIAVDGACRNNGDICASAAVGVFVGDESTFNISMALEGTKVTSQIAELRAGICGLKQALKIQRSGIKGAALAQGMTEWMFRWEKNGYKTSSGKPAANLSLFKQLNELVKELNNLGVEVLFWHVPRDRNEDADRLARAA</sequence>
<dbReference type="PANTHER" id="PTHR10642:SF26">
    <property type="entry name" value="RIBONUCLEASE H1"/>
    <property type="match status" value="1"/>
</dbReference>
<keyword evidence="5" id="KW-0479">Metal-binding</keyword>
<keyword evidence="7" id="KW-0378">Hydrolase</keyword>
<evidence type="ECO:0000256" key="4">
    <source>
        <dbReference type="ARBA" id="ARBA00022722"/>
    </source>
</evidence>
<evidence type="ECO:0000256" key="3">
    <source>
        <dbReference type="ARBA" id="ARBA00012180"/>
    </source>
</evidence>
<dbReference type="OrthoDB" id="407198at2759"/>
<evidence type="ECO:0000259" key="8">
    <source>
        <dbReference type="PROSITE" id="PS50879"/>
    </source>
</evidence>
<accession>A0A9P8XRD9</accession>
<dbReference type="GeneID" id="70190203"/>
<dbReference type="GO" id="GO:0043137">
    <property type="term" value="P:DNA replication, removal of RNA primer"/>
    <property type="evidence" value="ECO:0007669"/>
    <property type="project" value="TreeGrafter"/>
</dbReference>
<dbReference type="InterPro" id="IPR012337">
    <property type="entry name" value="RNaseH-like_sf"/>
</dbReference>
<dbReference type="EC" id="3.1.26.4" evidence="3"/>